<dbReference type="GO" id="GO:0005737">
    <property type="term" value="C:cytoplasm"/>
    <property type="evidence" value="ECO:0007669"/>
    <property type="project" value="TreeGrafter"/>
</dbReference>
<dbReference type="PANTHER" id="PTHR10183">
    <property type="entry name" value="CALPAIN"/>
    <property type="match status" value="1"/>
</dbReference>
<proteinExistence type="inferred from homology"/>
<gene>
    <name evidence="6" type="ORF">NMOB1V02_LOCUS12982</name>
</gene>
<dbReference type="GO" id="GO:0004198">
    <property type="term" value="F:calcium-dependent cysteine-type endopeptidase activity"/>
    <property type="evidence" value="ECO:0007669"/>
    <property type="project" value="InterPro"/>
</dbReference>
<comment type="similarity">
    <text evidence="1">Belongs to the peptidase C2 family.</text>
</comment>
<dbReference type="InterPro" id="IPR036213">
    <property type="entry name" value="Calpain_III_sf"/>
</dbReference>
<dbReference type="Pfam" id="PF01067">
    <property type="entry name" value="Calpain_III"/>
    <property type="match status" value="1"/>
</dbReference>
<evidence type="ECO:0000259" key="5">
    <source>
        <dbReference type="Pfam" id="PF01067"/>
    </source>
</evidence>
<dbReference type="Gene3D" id="2.60.120.380">
    <property type="match status" value="1"/>
</dbReference>
<keyword evidence="3" id="KW-0378">Hydrolase</keyword>
<evidence type="ECO:0000256" key="4">
    <source>
        <dbReference type="ARBA" id="ARBA00022807"/>
    </source>
</evidence>
<evidence type="ECO:0000313" key="7">
    <source>
        <dbReference type="Proteomes" id="UP000678499"/>
    </source>
</evidence>
<evidence type="ECO:0000313" key="6">
    <source>
        <dbReference type="EMBL" id="CAD7285380.1"/>
    </source>
</evidence>
<sequence length="118" mass="13163">MDFNDFCREFEVATICTMGNDFGGMPDNENAVFGTSNHKAVKLIYGNWKYGLNAGGTMANFEKFATNPQYMLLCHRPKNSSDAHKVYQECTVVVSLMQETKDAGIVDVLDIGFAMFKV</sequence>
<dbReference type="SUPFAM" id="SSF49758">
    <property type="entry name" value="Calpain large subunit, middle domain (domain III)"/>
    <property type="match status" value="1"/>
</dbReference>
<feature type="non-terminal residue" evidence="6">
    <location>
        <position position="1"/>
    </location>
</feature>
<accession>A0A7R9C309</accession>
<dbReference type="OrthoDB" id="6377155at2759"/>
<dbReference type="EMBL" id="CAJPEX010014112">
    <property type="protein sequence ID" value="CAG0925532.1"/>
    <property type="molecule type" value="Genomic_DNA"/>
</dbReference>
<evidence type="ECO:0000256" key="1">
    <source>
        <dbReference type="ARBA" id="ARBA00007623"/>
    </source>
</evidence>
<dbReference type="GO" id="GO:0006508">
    <property type="term" value="P:proteolysis"/>
    <property type="evidence" value="ECO:0007669"/>
    <property type="project" value="UniProtKB-KW"/>
</dbReference>
<organism evidence="6">
    <name type="scientific">Notodromas monacha</name>
    <dbReference type="NCBI Taxonomy" id="399045"/>
    <lineage>
        <taxon>Eukaryota</taxon>
        <taxon>Metazoa</taxon>
        <taxon>Ecdysozoa</taxon>
        <taxon>Arthropoda</taxon>
        <taxon>Crustacea</taxon>
        <taxon>Oligostraca</taxon>
        <taxon>Ostracoda</taxon>
        <taxon>Podocopa</taxon>
        <taxon>Podocopida</taxon>
        <taxon>Cypridocopina</taxon>
        <taxon>Cypridoidea</taxon>
        <taxon>Cyprididae</taxon>
        <taxon>Notodromas</taxon>
    </lineage>
</organism>
<dbReference type="EMBL" id="OA896149">
    <property type="protein sequence ID" value="CAD7285380.1"/>
    <property type="molecule type" value="Genomic_DNA"/>
</dbReference>
<protein>
    <recommendedName>
        <fullName evidence="5">Peptidase C2 calpain large subunit domain-containing protein</fullName>
    </recommendedName>
</protein>
<keyword evidence="2" id="KW-0645">Protease</keyword>
<dbReference type="InterPro" id="IPR022682">
    <property type="entry name" value="Calpain_domain_III"/>
</dbReference>
<name>A0A7R9C309_9CRUS</name>
<dbReference type="AlphaFoldDB" id="A0A7R9C309"/>
<keyword evidence="7" id="KW-1185">Reference proteome</keyword>
<dbReference type="PANTHER" id="PTHR10183:SF379">
    <property type="entry name" value="CALPAIN-5"/>
    <property type="match status" value="1"/>
</dbReference>
<keyword evidence="4" id="KW-0788">Thiol protease</keyword>
<evidence type="ECO:0000256" key="2">
    <source>
        <dbReference type="ARBA" id="ARBA00022670"/>
    </source>
</evidence>
<evidence type="ECO:0000256" key="3">
    <source>
        <dbReference type="ARBA" id="ARBA00022801"/>
    </source>
</evidence>
<reference evidence="6" key="1">
    <citation type="submission" date="2020-11" db="EMBL/GenBank/DDBJ databases">
        <authorList>
            <person name="Tran Van P."/>
        </authorList>
    </citation>
    <scope>NUCLEOTIDE SEQUENCE</scope>
</reference>
<dbReference type="InterPro" id="IPR022684">
    <property type="entry name" value="Calpain_cysteine_protease"/>
</dbReference>
<dbReference type="Proteomes" id="UP000678499">
    <property type="component" value="Unassembled WGS sequence"/>
</dbReference>
<feature type="domain" description="Peptidase C2 calpain large subunit" evidence="5">
    <location>
        <begin position="45"/>
        <end position="117"/>
    </location>
</feature>